<name>A0ACC2ZUP1_9EURO</name>
<evidence type="ECO:0000313" key="2">
    <source>
        <dbReference type="Proteomes" id="UP001172386"/>
    </source>
</evidence>
<accession>A0ACC2ZUP1</accession>
<protein>
    <submittedName>
        <fullName evidence="1">Uncharacterized protein</fullName>
    </submittedName>
</protein>
<reference evidence="1" key="1">
    <citation type="submission" date="2022-10" db="EMBL/GenBank/DDBJ databases">
        <title>Culturing micro-colonial fungi from biological soil crusts in the Mojave desert and describing Neophaeococcomyces mojavensis, and introducing the new genera and species Taxawa tesnikishii.</title>
        <authorList>
            <person name="Kurbessoian T."/>
            <person name="Stajich J.E."/>
        </authorList>
    </citation>
    <scope>NUCLEOTIDE SEQUENCE</scope>
    <source>
        <strain evidence="1">JES_112</strain>
    </source>
</reference>
<dbReference type="Proteomes" id="UP001172386">
    <property type="component" value="Unassembled WGS sequence"/>
</dbReference>
<proteinExistence type="predicted"/>
<gene>
    <name evidence="1" type="ORF">H2198_009434</name>
</gene>
<sequence length="845" mass="95527">MFTLPSSRKLAYPALILLATAVVFRLLLELKDIATTDIVQRTIVRSSTQAAIPLNFSAYFNPNLSLKQQFVSNYHASHPLPSMNPCITRLFSRCYYKPNPHTNHVRLPSIHISNISMVPTLPEENVNVDEFTTNRYFNPTIIALPPHIYTPQTPYRYVLLTRLVTTGLHQESHVCFADICSPRSRSVHYSSARLCDASDLELLGANGGMRCTTTPEKLNIPPTPARNCSGTWRTFPDIPGFHDPRMFWTGRESEVLVEVNSGSGYGCVGLWVVDLRSVWVRLDEILKRSSRSERHEISEKSDSGAEEYSSRGGNSEKVRTADLGWLGAPLRYQYLTEITRNPRDSRSEVEKNWVLFFPNEDEMWVQYDLMGRVAQENREGKTKDGRGLTTVNNHCRVLDDHLPAADCMQEIDASTSGGDLLQNRRPNKREEILPETKSTSLPSPLESILQESGRTSNLSFSLSTSAPLSEPEAIFSIVTEASLTHQPSIRGGRTLSQLLNTQAYTTPNMTSPHEPPCFDYHSPTYLHDSLHNSGHWHQGSNSLRLILCTREELQQRSCLSDVAPTDPLSAGRSVTHAEKNATSWNTYERLLTNEGMVVHFSIIHRKFSNVWDLPMRYERYFLLWEARRPFRILGVSKYPILLENERARPWSWNEDIGWDMDQLDGVGESEGEHNYAEKSHEYSEIMYDENVSEPAASTVNLQSSATDQLEVIPQPAKDKRNSNQTGANDTRPAYIRDVPISGRPKMSQKHKDGLFYFTYTPSIAWNFRLQSSNTNLQSTEDDFNLGLGTGTLDDEIIVGVGLDDLAQGFAQVSAREVLSCLRFCHGVEGEDVVGDEKHIKRRQQK</sequence>
<dbReference type="EMBL" id="JAPDRQ010000267">
    <property type="protein sequence ID" value="KAJ9651280.1"/>
    <property type="molecule type" value="Genomic_DNA"/>
</dbReference>
<evidence type="ECO:0000313" key="1">
    <source>
        <dbReference type="EMBL" id="KAJ9651280.1"/>
    </source>
</evidence>
<keyword evidence="2" id="KW-1185">Reference proteome</keyword>
<comment type="caution">
    <text evidence="1">The sequence shown here is derived from an EMBL/GenBank/DDBJ whole genome shotgun (WGS) entry which is preliminary data.</text>
</comment>
<organism evidence="1 2">
    <name type="scientific">Neophaeococcomyces mojaviensis</name>
    <dbReference type="NCBI Taxonomy" id="3383035"/>
    <lineage>
        <taxon>Eukaryota</taxon>
        <taxon>Fungi</taxon>
        <taxon>Dikarya</taxon>
        <taxon>Ascomycota</taxon>
        <taxon>Pezizomycotina</taxon>
        <taxon>Eurotiomycetes</taxon>
        <taxon>Chaetothyriomycetidae</taxon>
        <taxon>Chaetothyriales</taxon>
        <taxon>Chaetothyriales incertae sedis</taxon>
        <taxon>Neophaeococcomyces</taxon>
    </lineage>
</organism>